<evidence type="ECO:0000313" key="5">
    <source>
        <dbReference type="Proteomes" id="UP000264294"/>
    </source>
</evidence>
<dbReference type="AlphaFoldDB" id="A0A090Z0H3"/>
<dbReference type="RefSeq" id="WP_042983705.1">
    <property type="nucleotide sequence ID" value="NZ_JMQC01000008.1"/>
</dbReference>
<feature type="domain" description="ERCC4" evidence="1">
    <location>
        <begin position="21"/>
        <end position="116"/>
    </location>
</feature>
<protein>
    <submittedName>
        <fullName evidence="2">ERCC4 domain protein</fullName>
    </submittedName>
    <submittedName>
        <fullName evidence="3">Nuclease</fullName>
    </submittedName>
</protein>
<evidence type="ECO:0000313" key="4">
    <source>
        <dbReference type="Proteomes" id="UP000029389"/>
    </source>
</evidence>
<organism evidence="2 4">
    <name type="scientific">Bacillus clarus</name>
    <dbReference type="NCBI Taxonomy" id="2338372"/>
    <lineage>
        <taxon>Bacteria</taxon>
        <taxon>Bacillati</taxon>
        <taxon>Bacillota</taxon>
        <taxon>Bacilli</taxon>
        <taxon>Bacillales</taxon>
        <taxon>Bacillaceae</taxon>
        <taxon>Bacillus</taxon>
        <taxon>Bacillus cereus group</taxon>
    </lineage>
</organism>
<gene>
    <name evidence="3" type="ORF">D0U04_07760</name>
    <name evidence="2" type="ORF">DJ93_4889</name>
</gene>
<dbReference type="EMBL" id="JMQC01000008">
    <property type="protein sequence ID" value="KFN03873.1"/>
    <property type="molecule type" value="Genomic_DNA"/>
</dbReference>
<dbReference type="InterPro" id="IPR006166">
    <property type="entry name" value="ERCC4_domain"/>
</dbReference>
<sequence length="179" mass="20904">MPAVHYKYTDTELKAILKTLEIIVDTREQKNTHVLDYFRKKKVDFKIRGMKTADYSAMIPSNPEMGITRDVYLSAGIERKNGVDELVQSIKDRTRFENELIRASKNPFVLIVEDLQGYQKILKGEYTSRYKPESLLGSLKTFEVRYGFSTVFIDPITTGNYIYHHFLYMARELLKKGFI</sequence>
<dbReference type="InterPro" id="IPR011335">
    <property type="entry name" value="Restrct_endonuc-II-like"/>
</dbReference>
<dbReference type="GO" id="GO:0006259">
    <property type="term" value="P:DNA metabolic process"/>
    <property type="evidence" value="ECO:0007669"/>
    <property type="project" value="UniProtKB-ARBA"/>
</dbReference>
<reference evidence="2 4" key="1">
    <citation type="submission" date="2014-04" db="EMBL/GenBank/DDBJ databases">
        <authorList>
            <person name="Bishop-Lilly K.A."/>
            <person name="Broomall S.M."/>
            <person name="Chain P.S."/>
            <person name="Chertkov O."/>
            <person name="Coyne S.R."/>
            <person name="Daligault H.E."/>
            <person name="Davenport K.W."/>
            <person name="Erkkila T."/>
            <person name="Frey K.G."/>
            <person name="Gibbons H.S."/>
            <person name="Gu W."/>
            <person name="Jaissle J."/>
            <person name="Johnson S.L."/>
            <person name="Koroleva G.I."/>
            <person name="Ladner J.T."/>
            <person name="Lo C.-C."/>
            <person name="Minogue T.D."/>
            <person name="Munk C."/>
            <person name="Palacios G.F."/>
            <person name="Redden C.L."/>
            <person name="Rosenzweig C.N."/>
            <person name="Scholz M.B."/>
            <person name="Teshima H."/>
            <person name="Xu Y."/>
        </authorList>
    </citation>
    <scope>NUCLEOTIDE SEQUENCE [LARGE SCALE GENOMIC DNA]</scope>
    <source>
        <strain evidence="2 4">BHP</strain>
    </source>
</reference>
<accession>A0A090Z0H3</accession>
<dbReference type="Gene3D" id="3.40.50.10130">
    <property type="match status" value="1"/>
</dbReference>
<dbReference type="PATRIC" id="fig|1405.8.peg.5034"/>
<dbReference type="Pfam" id="PF02732">
    <property type="entry name" value="ERCC4"/>
    <property type="match status" value="1"/>
</dbReference>
<keyword evidence="5" id="KW-1185">Reference proteome</keyword>
<dbReference type="SMART" id="SM00891">
    <property type="entry name" value="ERCC4"/>
    <property type="match status" value="1"/>
</dbReference>
<dbReference type="EMBL" id="QVOD01000006">
    <property type="protein sequence ID" value="RFT67650.1"/>
    <property type="molecule type" value="Genomic_DNA"/>
</dbReference>
<comment type="caution">
    <text evidence="2">The sequence shown here is derived from an EMBL/GenBank/DDBJ whole genome shotgun (WGS) entry which is preliminary data.</text>
</comment>
<dbReference type="GO" id="GO:0004518">
    <property type="term" value="F:nuclease activity"/>
    <property type="evidence" value="ECO:0007669"/>
    <property type="project" value="InterPro"/>
</dbReference>
<evidence type="ECO:0000259" key="1">
    <source>
        <dbReference type="SMART" id="SM00891"/>
    </source>
</evidence>
<evidence type="ECO:0000313" key="3">
    <source>
        <dbReference type="EMBL" id="RFT67650.1"/>
    </source>
</evidence>
<name>A0A090Z0H3_9BACI</name>
<evidence type="ECO:0000313" key="2">
    <source>
        <dbReference type="EMBL" id="KFN03873.1"/>
    </source>
</evidence>
<dbReference type="SUPFAM" id="SSF52980">
    <property type="entry name" value="Restriction endonuclease-like"/>
    <property type="match status" value="1"/>
</dbReference>
<reference evidence="3 5" key="2">
    <citation type="submission" date="2018-08" db="EMBL/GenBank/DDBJ databases">
        <title>Bacillus clarus sp. nov. strain PS00077A.</title>
        <authorList>
            <person name="Mendez Acevedo M."/>
            <person name="Carroll L."/>
            <person name="Mukherjee M."/>
            <person name="Wiedmann M."/>
            <person name="Kovac J."/>
        </authorList>
    </citation>
    <scope>NUCLEOTIDE SEQUENCE [LARGE SCALE GENOMIC DNA]</scope>
    <source>
        <strain evidence="3 5">PS00077A</strain>
    </source>
</reference>
<proteinExistence type="predicted"/>
<dbReference type="GO" id="GO:0003677">
    <property type="term" value="F:DNA binding"/>
    <property type="evidence" value="ECO:0007669"/>
    <property type="project" value="InterPro"/>
</dbReference>
<dbReference type="Proteomes" id="UP000264294">
    <property type="component" value="Unassembled WGS sequence"/>
</dbReference>
<dbReference type="Proteomes" id="UP000029389">
    <property type="component" value="Unassembled WGS sequence"/>
</dbReference>